<keyword evidence="2 7" id="KW-0812">Transmembrane</keyword>
<dbReference type="Pfam" id="PF00005">
    <property type="entry name" value="ABC_tran"/>
    <property type="match status" value="1"/>
</dbReference>
<dbReference type="GO" id="GO:0005886">
    <property type="term" value="C:plasma membrane"/>
    <property type="evidence" value="ECO:0007669"/>
    <property type="project" value="UniProtKB-SubCell"/>
</dbReference>
<dbReference type="PANTHER" id="PTHR43394:SF1">
    <property type="entry name" value="ATP-BINDING CASSETTE SUB-FAMILY B MEMBER 10, MITOCHONDRIAL"/>
    <property type="match status" value="1"/>
</dbReference>
<evidence type="ECO:0000313" key="11">
    <source>
        <dbReference type="Proteomes" id="UP000287352"/>
    </source>
</evidence>
<dbReference type="Gene3D" id="1.20.1560.10">
    <property type="entry name" value="ABC transporter type 1, transmembrane domain"/>
    <property type="match status" value="2"/>
</dbReference>
<dbReference type="InterPro" id="IPR011527">
    <property type="entry name" value="ABC1_TM_dom"/>
</dbReference>
<evidence type="ECO:0000313" key="10">
    <source>
        <dbReference type="EMBL" id="GCE12030.1"/>
    </source>
</evidence>
<name>A0A401ZYV9_9CHLR</name>
<dbReference type="InterPro" id="IPR003593">
    <property type="entry name" value="AAA+_ATPase"/>
</dbReference>
<feature type="transmembrane region" description="Helical" evidence="7">
    <location>
        <begin position="37"/>
        <end position="58"/>
    </location>
</feature>
<evidence type="ECO:0000256" key="1">
    <source>
        <dbReference type="ARBA" id="ARBA00004651"/>
    </source>
</evidence>
<keyword evidence="3" id="KW-0547">Nucleotide-binding</keyword>
<dbReference type="Gene3D" id="3.40.50.300">
    <property type="entry name" value="P-loop containing nucleotide triphosphate hydrolases"/>
    <property type="match status" value="1"/>
</dbReference>
<dbReference type="AlphaFoldDB" id="A0A401ZYV9"/>
<dbReference type="FunFam" id="3.40.50.300:FF:000218">
    <property type="entry name" value="Multidrug ABC transporter ATP-binding protein"/>
    <property type="match status" value="1"/>
</dbReference>
<evidence type="ECO:0000256" key="7">
    <source>
        <dbReference type="SAM" id="Phobius"/>
    </source>
</evidence>
<sequence length="625" mass="69333">MPDSSPTLKKPLSVDKTDKKMSGTLRLRRLLSLAQPYGWKLLITMILTAITSTLSLAYPALTGQVIDSIILDKNANALHNMIFILLGLVVIQSILSFWQSYWLSMIGERVVIDLRLRLYTHLQKLPLAFFQKNRTGELLSRLTNDVTTVRNAATNNLTSFIQNLITLLLGIAILITGPDTLLAKANQLNGAIPAGHPSSGGGGDTIFWILLTLPLFSLPFLIAGRSIRRIYKQEYAVLGEATAASEESLSNAKIVKSFTREQYETERYSKLTWQQFGVARKRIQLMSFVRAISSLLGIGGIAFFLWFAGTAVMEGHLTIGTLTTTMLYVFFLSRPITSASDLFSQYQMALGSTERLFELLDTPITLTDAPDAVPLPPVQGELRFDKVSFSYEDERPILKEVSFTAQAGQVVALVGPSGAGKTTIANLIPRFFDLQSGQITIDGYDIRHVQIQSLREQIGIVLQEPVLFGATIRENIAYGRLDATLEEIEAVAHAANASEFIRQLPEGYETLVGERGVKLSVGQRQRIAIARALLRNPRILILDEATSSLDNESESLVQEALDRLMRERTTIVIAHRLSTIEKADRIVVIEQGRVVEQGTHEELLASHGTYYRLSTRIFESEEIAP</sequence>
<feature type="transmembrane region" description="Helical" evidence="7">
    <location>
        <begin position="205"/>
        <end position="223"/>
    </location>
</feature>
<dbReference type="GO" id="GO:0015421">
    <property type="term" value="F:ABC-type oligopeptide transporter activity"/>
    <property type="evidence" value="ECO:0007669"/>
    <property type="project" value="TreeGrafter"/>
</dbReference>
<dbReference type="SUPFAM" id="SSF90123">
    <property type="entry name" value="ABC transporter transmembrane region"/>
    <property type="match status" value="1"/>
</dbReference>
<dbReference type="EMBL" id="BIFR01000001">
    <property type="protein sequence ID" value="GCE12030.1"/>
    <property type="molecule type" value="Genomic_DNA"/>
</dbReference>
<dbReference type="GO" id="GO:0005524">
    <property type="term" value="F:ATP binding"/>
    <property type="evidence" value="ECO:0007669"/>
    <property type="project" value="UniProtKB-KW"/>
</dbReference>
<dbReference type="CDD" id="cd18576">
    <property type="entry name" value="ABC_6TM_bac_exporter_ABCB8_10_like"/>
    <property type="match status" value="1"/>
</dbReference>
<feature type="transmembrane region" description="Helical" evidence="7">
    <location>
        <begin position="160"/>
        <end position="177"/>
    </location>
</feature>
<dbReference type="OrthoDB" id="9770415at2"/>
<evidence type="ECO:0000259" key="9">
    <source>
        <dbReference type="PROSITE" id="PS50929"/>
    </source>
</evidence>
<dbReference type="CDD" id="cd03251">
    <property type="entry name" value="ABCC_MsbA"/>
    <property type="match status" value="1"/>
</dbReference>
<gene>
    <name evidence="10" type="ORF">KTT_18890</name>
</gene>
<evidence type="ECO:0000259" key="8">
    <source>
        <dbReference type="PROSITE" id="PS50893"/>
    </source>
</evidence>
<feature type="transmembrane region" description="Helical" evidence="7">
    <location>
        <begin position="78"/>
        <end position="98"/>
    </location>
</feature>
<evidence type="ECO:0000256" key="5">
    <source>
        <dbReference type="ARBA" id="ARBA00022989"/>
    </source>
</evidence>
<dbReference type="InterPro" id="IPR039421">
    <property type="entry name" value="Type_1_exporter"/>
</dbReference>
<dbReference type="Pfam" id="PF00664">
    <property type="entry name" value="ABC_membrane"/>
    <property type="match status" value="2"/>
</dbReference>
<evidence type="ECO:0000256" key="2">
    <source>
        <dbReference type="ARBA" id="ARBA00022692"/>
    </source>
</evidence>
<dbReference type="SMART" id="SM00382">
    <property type="entry name" value="AAA"/>
    <property type="match status" value="1"/>
</dbReference>
<proteinExistence type="predicted"/>
<keyword evidence="5 7" id="KW-1133">Transmembrane helix</keyword>
<dbReference type="PROSITE" id="PS50929">
    <property type="entry name" value="ABC_TM1F"/>
    <property type="match status" value="1"/>
</dbReference>
<evidence type="ECO:0000256" key="6">
    <source>
        <dbReference type="ARBA" id="ARBA00023136"/>
    </source>
</evidence>
<accession>A0A401ZYV9</accession>
<dbReference type="InterPro" id="IPR017871">
    <property type="entry name" value="ABC_transporter-like_CS"/>
</dbReference>
<dbReference type="InterPro" id="IPR036640">
    <property type="entry name" value="ABC1_TM_sf"/>
</dbReference>
<evidence type="ECO:0000256" key="3">
    <source>
        <dbReference type="ARBA" id="ARBA00022741"/>
    </source>
</evidence>
<feature type="domain" description="ABC transmembrane type-1" evidence="9">
    <location>
        <begin position="42"/>
        <end position="348"/>
    </location>
</feature>
<dbReference type="PROSITE" id="PS00211">
    <property type="entry name" value="ABC_TRANSPORTER_1"/>
    <property type="match status" value="1"/>
</dbReference>
<dbReference type="Proteomes" id="UP000287352">
    <property type="component" value="Unassembled WGS sequence"/>
</dbReference>
<dbReference type="PANTHER" id="PTHR43394">
    <property type="entry name" value="ATP-DEPENDENT PERMEASE MDL1, MITOCHONDRIAL"/>
    <property type="match status" value="1"/>
</dbReference>
<dbReference type="PROSITE" id="PS50893">
    <property type="entry name" value="ABC_TRANSPORTER_2"/>
    <property type="match status" value="1"/>
</dbReference>
<evidence type="ECO:0000256" key="4">
    <source>
        <dbReference type="ARBA" id="ARBA00022840"/>
    </source>
</evidence>
<organism evidence="10 11">
    <name type="scientific">Tengunoibacter tsumagoiensis</name>
    <dbReference type="NCBI Taxonomy" id="2014871"/>
    <lineage>
        <taxon>Bacteria</taxon>
        <taxon>Bacillati</taxon>
        <taxon>Chloroflexota</taxon>
        <taxon>Ktedonobacteria</taxon>
        <taxon>Ktedonobacterales</taxon>
        <taxon>Dictyobacteraceae</taxon>
        <taxon>Tengunoibacter</taxon>
    </lineage>
</organism>
<protein>
    <submittedName>
        <fullName evidence="10">ABC transporter ATP-binding protein</fullName>
    </submittedName>
</protein>
<keyword evidence="11" id="KW-1185">Reference proteome</keyword>
<feature type="transmembrane region" description="Helical" evidence="7">
    <location>
        <begin position="288"/>
        <end position="309"/>
    </location>
</feature>
<keyword evidence="6 7" id="KW-0472">Membrane</keyword>
<reference evidence="11" key="1">
    <citation type="submission" date="2018-12" db="EMBL/GenBank/DDBJ databases">
        <title>Tengunoibacter tsumagoiensis gen. nov., sp. nov., Dictyobacter kobayashii sp. nov., D. alpinus sp. nov., and D. joshuensis sp. nov. and description of Dictyobacteraceae fam. nov. within the order Ktedonobacterales isolated from Tengu-no-mugimeshi.</title>
        <authorList>
            <person name="Wang C.M."/>
            <person name="Zheng Y."/>
            <person name="Sakai Y."/>
            <person name="Toyoda A."/>
            <person name="Minakuchi Y."/>
            <person name="Abe K."/>
            <person name="Yokota A."/>
            <person name="Yabe S."/>
        </authorList>
    </citation>
    <scope>NUCLEOTIDE SEQUENCE [LARGE SCALE GENOMIC DNA]</scope>
    <source>
        <strain evidence="11">Uno3</strain>
    </source>
</reference>
<keyword evidence="4 10" id="KW-0067">ATP-binding</keyword>
<comment type="caution">
    <text evidence="10">The sequence shown here is derived from an EMBL/GenBank/DDBJ whole genome shotgun (WGS) entry which is preliminary data.</text>
</comment>
<dbReference type="RefSeq" id="WP_126579694.1">
    <property type="nucleotide sequence ID" value="NZ_BIFR01000001.1"/>
</dbReference>
<comment type="subcellular location">
    <subcellularLocation>
        <location evidence="1">Cell membrane</location>
        <topology evidence="1">Multi-pass membrane protein</topology>
    </subcellularLocation>
</comment>
<dbReference type="GO" id="GO:0016887">
    <property type="term" value="F:ATP hydrolysis activity"/>
    <property type="evidence" value="ECO:0007669"/>
    <property type="project" value="InterPro"/>
</dbReference>
<feature type="domain" description="ABC transporter" evidence="8">
    <location>
        <begin position="382"/>
        <end position="616"/>
    </location>
</feature>
<dbReference type="SUPFAM" id="SSF52540">
    <property type="entry name" value="P-loop containing nucleoside triphosphate hydrolases"/>
    <property type="match status" value="1"/>
</dbReference>
<dbReference type="InterPro" id="IPR003439">
    <property type="entry name" value="ABC_transporter-like_ATP-bd"/>
</dbReference>
<dbReference type="InterPro" id="IPR027417">
    <property type="entry name" value="P-loop_NTPase"/>
</dbReference>